<gene>
    <name evidence="2" type="ORF">IU470_03835</name>
</gene>
<organism evidence="2 3">
    <name type="scientific">Nocardia abscessus</name>
    <dbReference type="NCBI Taxonomy" id="120957"/>
    <lineage>
        <taxon>Bacteria</taxon>
        <taxon>Bacillati</taxon>
        <taxon>Actinomycetota</taxon>
        <taxon>Actinomycetes</taxon>
        <taxon>Mycobacteriales</taxon>
        <taxon>Nocardiaceae</taxon>
        <taxon>Nocardia</taxon>
    </lineage>
</organism>
<evidence type="ECO:0000256" key="1">
    <source>
        <dbReference type="SAM" id="MobiDB-lite"/>
    </source>
</evidence>
<dbReference type="Proteomes" id="UP000807309">
    <property type="component" value="Unassembled WGS sequence"/>
</dbReference>
<keyword evidence="3" id="KW-1185">Reference proteome</keyword>
<protein>
    <submittedName>
        <fullName evidence="2">Uncharacterized protein</fullName>
    </submittedName>
</protein>
<reference evidence="2 3" key="1">
    <citation type="submission" date="2020-10" db="EMBL/GenBank/DDBJ databases">
        <title>Identification of Nocardia species via Next-generation sequencing and recognition of intraspecies genetic diversity.</title>
        <authorList>
            <person name="Li P."/>
            <person name="Li P."/>
            <person name="Lu B."/>
        </authorList>
    </citation>
    <scope>NUCLEOTIDE SEQUENCE [LARGE SCALE GENOMIC DNA]</scope>
    <source>
        <strain evidence="2 3">N-11</strain>
    </source>
</reference>
<comment type="caution">
    <text evidence="2">The sequence shown here is derived from an EMBL/GenBank/DDBJ whole genome shotgun (WGS) entry which is preliminary data.</text>
</comment>
<dbReference type="EMBL" id="JADLRE010000002">
    <property type="protein sequence ID" value="MBF6224250.1"/>
    <property type="molecule type" value="Genomic_DNA"/>
</dbReference>
<evidence type="ECO:0000313" key="2">
    <source>
        <dbReference type="EMBL" id="MBF6224250.1"/>
    </source>
</evidence>
<evidence type="ECO:0000313" key="3">
    <source>
        <dbReference type="Proteomes" id="UP000807309"/>
    </source>
</evidence>
<feature type="region of interest" description="Disordered" evidence="1">
    <location>
        <begin position="45"/>
        <end position="78"/>
    </location>
</feature>
<accession>A0ABS0C1J9</accession>
<dbReference type="RefSeq" id="WP_195031607.1">
    <property type="nucleotide sequence ID" value="NZ_JADLRE010000002.1"/>
</dbReference>
<name>A0ABS0C1J9_9NOCA</name>
<sequence>MLDVGDLDIANRCTVSVASNDVDPTTGRARLSHGCAAELFEAHTEHNDNGPVHPAPAAPPRLTHAAEDGASTPVLMKL</sequence>
<proteinExistence type="predicted"/>